<keyword evidence="3 5" id="KW-1133">Transmembrane helix</keyword>
<dbReference type="Pfam" id="PF02674">
    <property type="entry name" value="Colicin_V"/>
    <property type="match status" value="1"/>
</dbReference>
<dbReference type="GO" id="GO:0009403">
    <property type="term" value="P:toxin biosynthetic process"/>
    <property type="evidence" value="ECO:0007669"/>
    <property type="project" value="InterPro"/>
</dbReference>
<dbReference type="GO" id="GO:0004252">
    <property type="term" value="F:serine-type endopeptidase activity"/>
    <property type="evidence" value="ECO:0007669"/>
    <property type="project" value="InterPro"/>
</dbReference>
<dbReference type="InterPro" id="IPR009003">
    <property type="entry name" value="Peptidase_S1_PA"/>
</dbReference>
<gene>
    <name evidence="6" type="ORF">CSPHI_00820</name>
</gene>
<dbReference type="KEGG" id="csph:CSPHI_00820"/>
<evidence type="ECO:0000313" key="6">
    <source>
        <dbReference type="EMBL" id="APT89870.1"/>
    </source>
</evidence>
<evidence type="ECO:0000256" key="3">
    <source>
        <dbReference type="ARBA" id="ARBA00022989"/>
    </source>
</evidence>
<keyword evidence="4 5" id="KW-0472">Membrane</keyword>
<dbReference type="NCBIfam" id="NF033740">
    <property type="entry name" value="MarP_fam_protase"/>
    <property type="match status" value="1"/>
</dbReference>
<evidence type="ECO:0000256" key="4">
    <source>
        <dbReference type="ARBA" id="ARBA00023136"/>
    </source>
</evidence>
<dbReference type="InterPro" id="IPR047680">
    <property type="entry name" value="MarP-like"/>
</dbReference>
<dbReference type="InterPro" id="IPR001940">
    <property type="entry name" value="Peptidase_S1C"/>
</dbReference>
<protein>
    <recommendedName>
        <fullName evidence="8">Serine protease</fullName>
    </recommendedName>
</protein>
<dbReference type="OrthoDB" id="9766361at2"/>
<dbReference type="Gene3D" id="2.40.10.10">
    <property type="entry name" value="Trypsin-like serine proteases"/>
    <property type="match status" value="2"/>
</dbReference>
<evidence type="ECO:0000313" key="7">
    <source>
        <dbReference type="Proteomes" id="UP000185469"/>
    </source>
</evidence>
<comment type="subcellular location">
    <subcellularLocation>
        <location evidence="1">Membrane</location>
        <topology evidence="1">Multi-pass membrane protein</topology>
    </subcellularLocation>
</comment>
<feature type="transmembrane region" description="Helical" evidence="5">
    <location>
        <begin position="30"/>
        <end position="48"/>
    </location>
</feature>
<organism evidence="6 7">
    <name type="scientific">Corynebacterium sphenisci DSM 44792</name>
    <dbReference type="NCBI Taxonomy" id="1437874"/>
    <lineage>
        <taxon>Bacteria</taxon>
        <taxon>Bacillati</taxon>
        <taxon>Actinomycetota</taxon>
        <taxon>Actinomycetes</taxon>
        <taxon>Mycobacteriales</taxon>
        <taxon>Corynebacteriaceae</taxon>
        <taxon>Corynebacterium</taxon>
    </lineage>
</organism>
<reference evidence="6 7" key="1">
    <citation type="submission" date="2014-08" db="EMBL/GenBank/DDBJ databases">
        <title>Complete genome sequence of Corynebacterium sphenisci CECT 5990(T) (=DSM 44792(T)), isolated from healthy wild penguins.</title>
        <authorList>
            <person name="Ruckert C."/>
            <person name="Albersmeier A."/>
            <person name="Winkler A."/>
            <person name="Kalinowski J."/>
        </authorList>
    </citation>
    <scope>NUCLEOTIDE SEQUENCE [LARGE SCALE GENOMIC DNA]</scope>
    <source>
        <strain evidence="6 7">DSM 44792</strain>
    </source>
</reference>
<dbReference type="EMBL" id="CP009248">
    <property type="protein sequence ID" value="APT89870.1"/>
    <property type="molecule type" value="Genomic_DNA"/>
</dbReference>
<keyword evidence="7" id="KW-1185">Reference proteome</keyword>
<dbReference type="GO" id="GO:0006508">
    <property type="term" value="P:proteolysis"/>
    <property type="evidence" value="ECO:0007669"/>
    <property type="project" value="InterPro"/>
</dbReference>
<accession>A0A1L7CVP5</accession>
<dbReference type="STRING" id="1437874.CSPHI_00820"/>
<name>A0A1L7CVP5_9CORY</name>
<evidence type="ECO:0000256" key="1">
    <source>
        <dbReference type="ARBA" id="ARBA00004141"/>
    </source>
</evidence>
<dbReference type="PANTHER" id="PTHR43019">
    <property type="entry name" value="SERINE ENDOPROTEASE DEGS"/>
    <property type="match status" value="1"/>
</dbReference>
<keyword evidence="2 5" id="KW-0812">Transmembrane</keyword>
<dbReference type="Pfam" id="PF13365">
    <property type="entry name" value="Trypsin_2"/>
    <property type="match status" value="1"/>
</dbReference>
<evidence type="ECO:0000256" key="2">
    <source>
        <dbReference type="ARBA" id="ARBA00022692"/>
    </source>
</evidence>
<evidence type="ECO:0008006" key="8">
    <source>
        <dbReference type="Google" id="ProtNLM"/>
    </source>
</evidence>
<feature type="transmembrane region" description="Helical" evidence="5">
    <location>
        <begin position="103"/>
        <end position="131"/>
    </location>
</feature>
<feature type="transmembrane region" description="Helical" evidence="5">
    <location>
        <begin position="60"/>
        <end position="83"/>
    </location>
</feature>
<dbReference type="SUPFAM" id="SSF50494">
    <property type="entry name" value="Trypsin-like serine proteases"/>
    <property type="match status" value="1"/>
</dbReference>
<proteinExistence type="predicted"/>
<dbReference type="AlphaFoldDB" id="A0A1L7CVP5"/>
<dbReference type="InterPro" id="IPR003825">
    <property type="entry name" value="Colicin-V_CvpA"/>
</dbReference>
<dbReference type="GO" id="GO:0016020">
    <property type="term" value="C:membrane"/>
    <property type="evidence" value="ECO:0007669"/>
    <property type="project" value="UniProtKB-SubCell"/>
</dbReference>
<evidence type="ECO:0000256" key="5">
    <source>
        <dbReference type="SAM" id="Phobius"/>
    </source>
</evidence>
<dbReference type="Proteomes" id="UP000185469">
    <property type="component" value="Chromosome"/>
</dbReference>
<dbReference type="RefSeq" id="WP_075691069.1">
    <property type="nucleotide sequence ID" value="NZ_CP009248.1"/>
</dbReference>
<dbReference type="PANTHER" id="PTHR43019:SF23">
    <property type="entry name" value="PROTEASE DO-LIKE 5, CHLOROPLASTIC"/>
    <property type="match status" value="1"/>
</dbReference>
<dbReference type="PRINTS" id="PR00834">
    <property type="entry name" value="PROTEASES2C"/>
</dbReference>
<sequence length="397" mass="39990">MSPALLLDLALGLIALAAMAVGWRQGAVASALSIVGVVAGGVVGFALAPEAMDLAERQALKLTVGLALIVLMVVLGNAVGSVAGQSARNAIRSPVAVGLDSGFGAVLQAVTALLVAWMIAIPMAATVPGAVGDAIRGSRVLGAVDEVAPARLTEVPALLVRRLDVAGMRPAVVPFQDPEPASAGPADPAAVDPAVVDLVRHSVVRVLGEAPQCSRLLQGTGFVAAPGLVVTNAHVVAGVDTVRLDTVAGTYDAAVVHFDPEEDVAVLRSTDLPLPALRWAAEPVGPGADAVVLGFPESGPFTATPARVEDRLRIRGPDIYSAGRIEREAYVLRADVRQGNSGGPLLAPDGTVLGVIFGAGIGVAERGYALTAAEATAHLGAAGGAVDPVDTMECVAH</sequence>
<dbReference type="InterPro" id="IPR043504">
    <property type="entry name" value="Peptidase_S1_PA_chymotrypsin"/>
</dbReference>